<dbReference type="PROSITE" id="PS50042">
    <property type="entry name" value="CNMP_BINDING_3"/>
    <property type="match status" value="1"/>
</dbReference>
<evidence type="ECO:0000313" key="3">
    <source>
        <dbReference type="EnsemblMetazoa" id="ISCW023833-PA"/>
    </source>
</evidence>
<dbReference type="InterPro" id="IPR000595">
    <property type="entry name" value="cNMP-bd_dom"/>
</dbReference>
<dbReference type="InParanoid" id="B7QN33"/>
<dbReference type="PANTHER" id="PTHR23011:SF41">
    <property type="entry name" value="CYCLIC NUCLEOTIDE-BINDING DOMAIN-CONTAINING PROTEIN"/>
    <property type="match status" value="1"/>
</dbReference>
<dbReference type="EnsemblMetazoa" id="ISCW023833-RA">
    <property type="protein sequence ID" value="ISCW023833-PA"/>
    <property type="gene ID" value="ISCW023833"/>
</dbReference>
<dbReference type="VEuPathDB" id="VectorBase:ISCI023833"/>
<feature type="domain" description="Cyclic nucleotide-binding" evidence="1">
    <location>
        <begin position="25"/>
        <end position="81"/>
    </location>
</feature>
<evidence type="ECO:0000313" key="4">
    <source>
        <dbReference type="Proteomes" id="UP000001555"/>
    </source>
</evidence>
<dbReference type="InterPro" id="IPR014710">
    <property type="entry name" value="RmlC-like_jellyroll"/>
</dbReference>
<evidence type="ECO:0000259" key="1">
    <source>
        <dbReference type="PROSITE" id="PS50042"/>
    </source>
</evidence>
<dbReference type="Proteomes" id="UP000001555">
    <property type="component" value="Unassembled WGS sequence"/>
</dbReference>
<reference evidence="2 4" key="1">
    <citation type="submission" date="2008-03" db="EMBL/GenBank/DDBJ databases">
        <title>Annotation of Ixodes scapularis.</title>
        <authorList>
            <consortium name="Ixodes scapularis Genome Project Consortium"/>
            <person name="Caler E."/>
            <person name="Hannick L.I."/>
            <person name="Bidwell S."/>
            <person name="Joardar V."/>
            <person name="Thiagarajan M."/>
            <person name="Amedeo P."/>
            <person name="Galinsky K.J."/>
            <person name="Schobel S."/>
            <person name="Inman J."/>
            <person name="Hostetler J."/>
            <person name="Miller J."/>
            <person name="Hammond M."/>
            <person name="Megy K."/>
            <person name="Lawson D."/>
            <person name="Kodira C."/>
            <person name="Sutton G."/>
            <person name="Meyer J."/>
            <person name="Hill C.A."/>
            <person name="Birren B."/>
            <person name="Nene V."/>
            <person name="Collins F."/>
            <person name="Alarcon-Chaidez F."/>
            <person name="Wikel S."/>
            <person name="Strausberg R."/>
        </authorList>
    </citation>
    <scope>NUCLEOTIDE SEQUENCE [LARGE SCALE GENOMIC DNA]</scope>
    <source>
        <strain evidence="4">Wikel</strain>
        <strain evidence="2">Wikel colony</strain>
    </source>
</reference>
<dbReference type="VEuPathDB" id="VectorBase:ISCW023833"/>
<feature type="non-terminal residue" evidence="2">
    <location>
        <position position="81"/>
    </location>
</feature>
<dbReference type="AlphaFoldDB" id="B7QN33"/>
<feature type="non-terminal residue" evidence="2">
    <location>
        <position position="1"/>
    </location>
</feature>
<dbReference type="Gene3D" id="2.60.120.10">
    <property type="entry name" value="Jelly Rolls"/>
    <property type="match status" value="1"/>
</dbReference>
<dbReference type="PaxDb" id="6945-B7QN33"/>
<dbReference type="STRING" id="6945.B7QN33"/>
<dbReference type="EMBL" id="ABJB010243132">
    <property type="status" value="NOT_ANNOTATED_CDS"/>
    <property type="molecule type" value="Genomic_DNA"/>
</dbReference>
<gene>
    <name evidence="2" type="ORF">IscW_ISCW023833</name>
</gene>
<dbReference type="SUPFAM" id="SSF51206">
    <property type="entry name" value="cAMP-binding domain-like"/>
    <property type="match status" value="1"/>
</dbReference>
<protein>
    <recommendedName>
        <fullName evidence="1">Cyclic nucleotide-binding domain-containing protein</fullName>
    </recommendedName>
</protein>
<evidence type="ECO:0000313" key="2">
    <source>
        <dbReference type="EMBL" id="EEC20255.1"/>
    </source>
</evidence>
<dbReference type="EMBL" id="DS975797">
    <property type="protein sequence ID" value="EEC20255.1"/>
    <property type="molecule type" value="Genomic_DNA"/>
</dbReference>
<proteinExistence type="predicted"/>
<dbReference type="PANTHER" id="PTHR23011">
    <property type="entry name" value="CYCLIC NUCLEOTIDE-BINDING DOMAIN CONTAINING PROTEIN"/>
    <property type="match status" value="1"/>
</dbReference>
<reference evidence="3" key="2">
    <citation type="submission" date="2020-05" db="UniProtKB">
        <authorList>
            <consortium name="EnsemblMetazoa"/>
        </authorList>
    </citation>
    <scope>IDENTIFICATION</scope>
    <source>
        <strain evidence="3">wikel</strain>
    </source>
</reference>
<keyword evidence="4" id="KW-1185">Reference proteome</keyword>
<dbReference type="HOGENOM" id="CLU_2580652_0_0_1"/>
<organism>
    <name type="scientific">Ixodes scapularis</name>
    <name type="common">Black-legged tick</name>
    <name type="synonym">Deer tick</name>
    <dbReference type="NCBI Taxonomy" id="6945"/>
    <lineage>
        <taxon>Eukaryota</taxon>
        <taxon>Metazoa</taxon>
        <taxon>Ecdysozoa</taxon>
        <taxon>Arthropoda</taxon>
        <taxon>Chelicerata</taxon>
        <taxon>Arachnida</taxon>
        <taxon>Acari</taxon>
        <taxon>Parasitiformes</taxon>
        <taxon>Ixodida</taxon>
        <taxon>Ixodoidea</taxon>
        <taxon>Ixodidae</taxon>
        <taxon>Ixodinae</taxon>
        <taxon>Ixodes</taxon>
    </lineage>
</organism>
<sequence length="81" mass="9379">VRLRPGDRTEDDLESIYGRLRSIKAFHRLHPVLLQQLCFFGYYEDLDRGVTLFRQGDRGSNWYTVLAGSLDVQVTHTGHSK</sequence>
<name>B7QN33_IXOSC</name>
<accession>B7QN33</accession>
<dbReference type="InterPro" id="IPR018490">
    <property type="entry name" value="cNMP-bd_dom_sf"/>
</dbReference>